<evidence type="ECO:0000256" key="3">
    <source>
        <dbReference type="ARBA" id="ARBA00022630"/>
    </source>
</evidence>
<sequence>MATKGAKSRVLIVGAGLGGLTLAQCLRKQGIPFEVFERDIDVSSRSQGWAIAMHTERSIVDDLLLSVCSDMPPLRESTNHLAPLNLDAQIALYYGGRRLGVQNTPETPCMRANRLRLRKWLATEIPIQWGKKLQAIEEGKGQVTLRFADGKTAEGDIVVGADGVQSIVREYLLQKPNTETLNYIPMGIIVGETVLSGAAMERQLSLGRSCYTTSDKNRSFSLFVGLDKVREDQNSGEFYWFVVWNDNDVDKPDHWLKRASTSAKLEHALKLTEALDPSFREVVQLTPAEGILDKQMVYRDAEITDLPVGRVTLLGDAIHPMVPFRGEGGMHALRDAINLSKVLSQLDMGDPRSMETAMASYQQEITSRGVEAVRMSRNAITNNNSGGKIISWGHEAKPLPEEHVSLESCRT</sequence>
<dbReference type="GO" id="GO:0004497">
    <property type="term" value="F:monooxygenase activity"/>
    <property type="evidence" value="ECO:0007669"/>
    <property type="project" value="UniProtKB-KW"/>
</dbReference>
<dbReference type="PANTHER" id="PTHR47178:SF6">
    <property type="entry name" value="FAD-BINDING DOMAIN-CONTAINING PROTEIN"/>
    <property type="match status" value="1"/>
</dbReference>
<evidence type="ECO:0000256" key="2">
    <source>
        <dbReference type="ARBA" id="ARBA00005179"/>
    </source>
</evidence>
<evidence type="ECO:0000256" key="4">
    <source>
        <dbReference type="ARBA" id="ARBA00022827"/>
    </source>
</evidence>
<dbReference type="Gene3D" id="3.50.50.60">
    <property type="entry name" value="FAD/NAD(P)-binding domain"/>
    <property type="match status" value="1"/>
</dbReference>
<evidence type="ECO:0000256" key="7">
    <source>
        <dbReference type="SAM" id="SignalP"/>
    </source>
</evidence>
<dbReference type="AlphaFoldDB" id="A0AAI8VRX2"/>
<dbReference type="InterPro" id="IPR002938">
    <property type="entry name" value="FAD-bd"/>
</dbReference>
<evidence type="ECO:0000259" key="8">
    <source>
        <dbReference type="Pfam" id="PF01494"/>
    </source>
</evidence>
<keyword evidence="5" id="KW-0560">Oxidoreductase</keyword>
<dbReference type="Proteomes" id="UP001295740">
    <property type="component" value="Unassembled WGS sequence"/>
</dbReference>
<comment type="cofactor">
    <cofactor evidence="1">
        <name>FAD</name>
        <dbReference type="ChEBI" id="CHEBI:57692"/>
    </cofactor>
</comment>
<feature type="chain" id="PRO_5042585143" evidence="7">
    <location>
        <begin position="24"/>
        <end position="411"/>
    </location>
</feature>
<keyword evidence="4" id="KW-0274">FAD</keyword>
<keyword evidence="6" id="KW-0503">Monooxygenase</keyword>
<dbReference type="PRINTS" id="PR00420">
    <property type="entry name" value="RNGMNOXGNASE"/>
</dbReference>
<evidence type="ECO:0000313" key="10">
    <source>
        <dbReference type="Proteomes" id="UP001295740"/>
    </source>
</evidence>
<reference evidence="9" key="1">
    <citation type="submission" date="2023-10" db="EMBL/GenBank/DDBJ databases">
        <authorList>
            <person name="Hackl T."/>
        </authorList>
    </citation>
    <scope>NUCLEOTIDE SEQUENCE</scope>
</reference>
<feature type="domain" description="FAD-binding" evidence="8">
    <location>
        <begin position="8"/>
        <end position="374"/>
    </location>
</feature>
<dbReference type="SUPFAM" id="SSF51905">
    <property type="entry name" value="FAD/NAD(P)-binding domain"/>
    <property type="match status" value="1"/>
</dbReference>
<keyword evidence="10" id="KW-1185">Reference proteome</keyword>
<organism evidence="9 10">
    <name type="scientific">Anthostomella pinea</name>
    <dbReference type="NCBI Taxonomy" id="933095"/>
    <lineage>
        <taxon>Eukaryota</taxon>
        <taxon>Fungi</taxon>
        <taxon>Dikarya</taxon>
        <taxon>Ascomycota</taxon>
        <taxon>Pezizomycotina</taxon>
        <taxon>Sordariomycetes</taxon>
        <taxon>Xylariomycetidae</taxon>
        <taxon>Xylariales</taxon>
        <taxon>Xylariaceae</taxon>
        <taxon>Anthostomella</taxon>
    </lineage>
</organism>
<keyword evidence="3" id="KW-0285">Flavoprotein</keyword>
<comment type="caution">
    <text evidence="9">The sequence shown here is derived from an EMBL/GenBank/DDBJ whole genome shotgun (WGS) entry which is preliminary data.</text>
</comment>
<name>A0AAI8VRX2_9PEZI</name>
<keyword evidence="7" id="KW-0732">Signal</keyword>
<gene>
    <name evidence="9" type="ORF">KHLLAP_LOCUS10092</name>
</gene>
<dbReference type="InterPro" id="IPR036188">
    <property type="entry name" value="FAD/NAD-bd_sf"/>
</dbReference>
<dbReference type="GO" id="GO:0071949">
    <property type="term" value="F:FAD binding"/>
    <property type="evidence" value="ECO:0007669"/>
    <property type="project" value="InterPro"/>
</dbReference>
<dbReference type="Pfam" id="PF01494">
    <property type="entry name" value="FAD_binding_3"/>
    <property type="match status" value="1"/>
</dbReference>
<dbReference type="EMBL" id="CAUWAG010000012">
    <property type="protein sequence ID" value="CAJ2509624.1"/>
    <property type="molecule type" value="Genomic_DNA"/>
</dbReference>
<protein>
    <submittedName>
        <fullName evidence="9">Uu.00g146500.m01.CDS01</fullName>
    </submittedName>
</protein>
<dbReference type="PANTHER" id="PTHR47178">
    <property type="entry name" value="MONOOXYGENASE, FAD-BINDING"/>
    <property type="match status" value="1"/>
</dbReference>
<evidence type="ECO:0000256" key="6">
    <source>
        <dbReference type="ARBA" id="ARBA00023033"/>
    </source>
</evidence>
<comment type="pathway">
    <text evidence="2">Secondary metabolite biosynthesis.</text>
</comment>
<proteinExistence type="predicted"/>
<evidence type="ECO:0000313" key="9">
    <source>
        <dbReference type="EMBL" id="CAJ2509624.1"/>
    </source>
</evidence>
<feature type="signal peptide" evidence="7">
    <location>
        <begin position="1"/>
        <end position="23"/>
    </location>
</feature>
<accession>A0AAI8VRX2</accession>
<evidence type="ECO:0000256" key="1">
    <source>
        <dbReference type="ARBA" id="ARBA00001974"/>
    </source>
</evidence>
<evidence type="ECO:0000256" key="5">
    <source>
        <dbReference type="ARBA" id="ARBA00023002"/>
    </source>
</evidence>